<gene>
    <name evidence="1" type="ORF">GCM10022239_22080</name>
</gene>
<evidence type="ECO:0000313" key="1">
    <source>
        <dbReference type="EMBL" id="GAA3746087.1"/>
    </source>
</evidence>
<dbReference type="EMBL" id="BAABAE010000003">
    <property type="protein sequence ID" value="GAA3746087.1"/>
    <property type="molecule type" value="Genomic_DNA"/>
</dbReference>
<evidence type="ECO:0000313" key="2">
    <source>
        <dbReference type="Proteomes" id="UP001501004"/>
    </source>
</evidence>
<name>A0ABP7FQY8_9MICO</name>
<sequence>MAQRTTAGGAMREPDLVFTIGASMEEVIDGLYRSGMGSRPPGSTTLGLAVYRERRGLLFDYGFTRVTFWVARLSFELVGVELLGRVKVDRPRSPFGRRTRSALIAGIRGLVLDIDEDARILTP</sequence>
<reference evidence="2" key="1">
    <citation type="journal article" date="2019" name="Int. J. Syst. Evol. Microbiol.">
        <title>The Global Catalogue of Microorganisms (GCM) 10K type strain sequencing project: providing services to taxonomists for standard genome sequencing and annotation.</title>
        <authorList>
            <consortium name="The Broad Institute Genomics Platform"/>
            <consortium name="The Broad Institute Genome Sequencing Center for Infectious Disease"/>
            <person name="Wu L."/>
            <person name="Ma J."/>
        </authorList>
    </citation>
    <scope>NUCLEOTIDE SEQUENCE [LARGE SCALE GENOMIC DNA]</scope>
    <source>
        <strain evidence="2">JCM 16949</strain>
    </source>
</reference>
<organism evidence="1 2">
    <name type="scientific">Leifsonella bigeumensis</name>
    <dbReference type="NCBI Taxonomy" id="433643"/>
    <lineage>
        <taxon>Bacteria</taxon>
        <taxon>Bacillati</taxon>
        <taxon>Actinomycetota</taxon>
        <taxon>Actinomycetes</taxon>
        <taxon>Micrococcales</taxon>
        <taxon>Microbacteriaceae</taxon>
        <taxon>Leifsonella</taxon>
    </lineage>
</organism>
<proteinExistence type="predicted"/>
<dbReference type="Proteomes" id="UP001501004">
    <property type="component" value="Unassembled WGS sequence"/>
</dbReference>
<keyword evidence="2" id="KW-1185">Reference proteome</keyword>
<comment type="caution">
    <text evidence="1">The sequence shown here is derived from an EMBL/GenBank/DDBJ whole genome shotgun (WGS) entry which is preliminary data.</text>
</comment>
<accession>A0ABP7FQY8</accession>
<protein>
    <submittedName>
        <fullName evidence="1">Uncharacterized protein</fullName>
    </submittedName>
</protein>